<evidence type="ECO:0000313" key="4">
    <source>
        <dbReference type="Proteomes" id="UP001527925"/>
    </source>
</evidence>
<comment type="caution">
    <text evidence="3">The sequence shown here is derived from an EMBL/GenBank/DDBJ whole genome shotgun (WGS) entry which is preliminary data.</text>
</comment>
<evidence type="ECO:0000256" key="1">
    <source>
        <dbReference type="SAM" id="Coils"/>
    </source>
</evidence>
<feature type="region of interest" description="Disordered" evidence="2">
    <location>
        <begin position="1"/>
        <end position="20"/>
    </location>
</feature>
<name>A0ABR4MWZ5_9FUNG</name>
<feature type="region of interest" description="Disordered" evidence="2">
    <location>
        <begin position="30"/>
        <end position="164"/>
    </location>
</feature>
<keyword evidence="4" id="KW-1185">Reference proteome</keyword>
<evidence type="ECO:0000313" key="3">
    <source>
        <dbReference type="EMBL" id="KAL2911766.1"/>
    </source>
</evidence>
<feature type="compositionally biased region" description="Pro residues" evidence="2">
    <location>
        <begin position="140"/>
        <end position="160"/>
    </location>
</feature>
<feature type="coiled-coil region" evidence="1">
    <location>
        <begin position="223"/>
        <end position="258"/>
    </location>
</feature>
<feature type="coiled-coil region" evidence="1">
    <location>
        <begin position="389"/>
        <end position="423"/>
    </location>
</feature>
<evidence type="ECO:0000256" key="2">
    <source>
        <dbReference type="SAM" id="MobiDB-lite"/>
    </source>
</evidence>
<feature type="compositionally biased region" description="Low complexity" evidence="2">
    <location>
        <begin position="38"/>
        <end position="51"/>
    </location>
</feature>
<reference evidence="3 4" key="1">
    <citation type="submission" date="2023-09" db="EMBL/GenBank/DDBJ databases">
        <title>Pangenome analysis of Batrachochytrium dendrobatidis and related Chytrids.</title>
        <authorList>
            <person name="Yacoub M.N."/>
            <person name="Stajich J.E."/>
            <person name="James T.Y."/>
        </authorList>
    </citation>
    <scope>NUCLEOTIDE SEQUENCE [LARGE SCALE GENOMIC DNA]</scope>
    <source>
        <strain evidence="3 4">JEL0888</strain>
    </source>
</reference>
<keyword evidence="1" id="KW-0175">Coiled coil</keyword>
<accession>A0ABR4MWZ5</accession>
<gene>
    <name evidence="3" type="ORF">HK105_208769</name>
</gene>
<organism evidence="3 4">
    <name type="scientific">Polyrhizophydium stewartii</name>
    <dbReference type="NCBI Taxonomy" id="2732419"/>
    <lineage>
        <taxon>Eukaryota</taxon>
        <taxon>Fungi</taxon>
        <taxon>Fungi incertae sedis</taxon>
        <taxon>Chytridiomycota</taxon>
        <taxon>Chytridiomycota incertae sedis</taxon>
        <taxon>Chytridiomycetes</taxon>
        <taxon>Rhizophydiales</taxon>
        <taxon>Rhizophydiales incertae sedis</taxon>
        <taxon>Polyrhizophydium</taxon>
    </lineage>
</organism>
<sequence>MSSDVPRSHRQSYDLGVPLSRGVSASLTELALQPVGDNNSSNNAAPNSGSSCPPKAGLAAADRADSHGIPRNPKSSAALNVDAHEHTGRSKQPPGNEARDAQHSTHFGLVSFEDECPPPSLLKLRARLVPAPQPEEKARPPSPPPPADPPKPPTPPPPKPSPKKDAELIAELRDLVHRQDLLLLWFSSKHPGPGSSSLSEFFETAPPERHPVATITKVYDSRLAETEAQLRTLQDSYSSEMEKLRSEHRKELHEQETRHEAALEHLRGQLAASQEATKRQSSTIEKLADAAKILEAKTIQVTDRLEKSFRSNRLLMDKASELDTLCIETERKLMDCARERDRAQRWVRAYQGSVEDYESCVRESGLAAILHEDVMRDVAPGSLLLTRHVKNMIREMQELNKKVNKLEGEIERVKKQHAGSLQRYMLDLERARAELLSTKDHLQQVISTADGAKSERDAALEQLQRLTRDVVAADENLRRVQREKDEQLAEVSARSQQQLKALREQFDGERHGLQMQLDEIKKAKIELQVEVGQLSRERRAATLDLEAVHRVSRAACGLAEAGGCANIAAQSVVLSREQFRRDLGIA</sequence>
<dbReference type="EMBL" id="JADGIZ020000088">
    <property type="protein sequence ID" value="KAL2911766.1"/>
    <property type="molecule type" value="Genomic_DNA"/>
</dbReference>
<dbReference type="Proteomes" id="UP001527925">
    <property type="component" value="Unassembled WGS sequence"/>
</dbReference>
<proteinExistence type="predicted"/>
<feature type="coiled-coil region" evidence="1">
    <location>
        <begin position="449"/>
        <end position="490"/>
    </location>
</feature>
<protein>
    <submittedName>
        <fullName evidence="3">Uncharacterized protein</fullName>
    </submittedName>
</protein>